<feature type="binding site" evidence="11">
    <location>
        <position position="246"/>
    </location>
    <ligand>
        <name>substrate</name>
    </ligand>
</feature>
<comment type="cofactor">
    <cofactor evidence="3">
        <name>Zn(2+)</name>
        <dbReference type="ChEBI" id="CHEBI:29105"/>
    </cofactor>
</comment>
<organism evidence="15 16">
    <name type="scientific">Apatococcus fuscideae</name>
    <dbReference type="NCBI Taxonomy" id="2026836"/>
    <lineage>
        <taxon>Eukaryota</taxon>
        <taxon>Viridiplantae</taxon>
        <taxon>Chlorophyta</taxon>
        <taxon>core chlorophytes</taxon>
        <taxon>Trebouxiophyceae</taxon>
        <taxon>Chlorellales</taxon>
        <taxon>Chlorellaceae</taxon>
        <taxon>Apatococcus</taxon>
    </lineage>
</organism>
<dbReference type="NCBIfam" id="TIGR00501">
    <property type="entry name" value="met_pdase_II"/>
    <property type="match status" value="1"/>
</dbReference>
<dbReference type="PRINTS" id="PR00599">
    <property type="entry name" value="MAPEPTIDASE"/>
</dbReference>
<evidence type="ECO:0000256" key="1">
    <source>
        <dbReference type="ARBA" id="ARBA00000294"/>
    </source>
</evidence>
<accession>A0AAW1TLT3</accession>
<feature type="compositionally biased region" description="Acidic residues" evidence="13">
    <location>
        <begin position="91"/>
        <end position="108"/>
    </location>
</feature>
<feature type="compositionally biased region" description="Basic residues" evidence="13">
    <location>
        <begin position="114"/>
        <end position="128"/>
    </location>
</feature>
<dbReference type="FunFam" id="1.10.10.10:FF:000106">
    <property type="entry name" value="Methionine aminopeptidase 2"/>
    <property type="match status" value="1"/>
</dbReference>
<proteinExistence type="inferred from homology"/>
<dbReference type="GO" id="GO:0005737">
    <property type="term" value="C:cytoplasm"/>
    <property type="evidence" value="ECO:0007669"/>
    <property type="project" value="UniProtKB-SubCell"/>
</dbReference>
<feature type="binding site" evidence="11">
    <location>
        <position position="379"/>
    </location>
    <ligand>
        <name>a divalent metal cation</name>
        <dbReference type="ChEBI" id="CHEBI:60240"/>
        <label>2</label>
        <note>catalytic</note>
    </ligand>
</feature>
<comment type="subcellular location">
    <subcellularLocation>
        <location evidence="5 11">Cytoplasm</location>
    </subcellularLocation>
</comment>
<evidence type="ECO:0000256" key="13">
    <source>
        <dbReference type="SAM" id="MobiDB-lite"/>
    </source>
</evidence>
<dbReference type="InterPro" id="IPR050247">
    <property type="entry name" value="Met_Aminopeptidase_Type2"/>
</dbReference>
<evidence type="ECO:0000256" key="4">
    <source>
        <dbReference type="ARBA" id="ARBA00001954"/>
    </source>
</evidence>
<feature type="region of interest" description="Disordered" evidence="13">
    <location>
        <begin position="1"/>
        <end position="144"/>
    </location>
</feature>
<dbReference type="SUPFAM" id="SSF46785">
    <property type="entry name" value="Winged helix' DNA-binding domain"/>
    <property type="match status" value="1"/>
</dbReference>
<evidence type="ECO:0000256" key="2">
    <source>
        <dbReference type="ARBA" id="ARBA00001936"/>
    </source>
</evidence>
<evidence type="ECO:0000256" key="12">
    <source>
        <dbReference type="RuleBase" id="RU003653"/>
    </source>
</evidence>
<comment type="cofactor">
    <cofactor evidence="11">
        <name>Co(2+)</name>
        <dbReference type="ChEBI" id="CHEBI:48828"/>
    </cofactor>
    <cofactor evidence="11">
        <name>Zn(2+)</name>
        <dbReference type="ChEBI" id="CHEBI:29105"/>
    </cofactor>
    <cofactor evidence="11">
        <name>Mn(2+)</name>
        <dbReference type="ChEBI" id="CHEBI:29035"/>
    </cofactor>
    <cofactor evidence="11">
        <name>Fe(2+)</name>
        <dbReference type="ChEBI" id="CHEBI:29033"/>
    </cofactor>
    <text evidence="11">Binds 2 divalent metal cations per subunit. Has a high-affinity and a low affinity metal-binding site. The true nature of the physiological cofactor is under debate. The enzyme is active with cobalt, zinc, manganese or divalent iron ions. Most likely, methionine aminopeptidases function as mononuclear Fe(2+)-metalloproteases under physiological conditions, and the catalytically relevant metal-binding site has been assigned to the histidine-containing high-affinity site.</text>
</comment>
<keyword evidence="9 11" id="KW-0479">Metal-binding</keyword>
<name>A0AAW1TLT3_9CHLO</name>
<evidence type="ECO:0000256" key="11">
    <source>
        <dbReference type="HAMAP-Rule" id="MF_03175"/>
    </source>
</evidence>
<gene>
    <name evidence="15" type="ORF">WJX84_002106</name>
</gene>
<feature type="binding site" evidence="11">
    <location>
        <position position="474"/>
    </location>
    <ligand>
        <name>a divalent metal cation</name>
        <dbReference type="ChEBI" id="CHEBI:60240"/>
        <label>2</label>
        <note>catalytic</note>
    </ligand>
</feature>
<dbReference type="Gene3D" id="1.10.10.10">
    <property type="entry name" value="Winged helix-like DNA-binding domain superfamily/Winged helix DNA-binding domain"/>
    <property type="match status" value="1"/>
</dbReference>
<dbReference type="Proteomes" id="UP001485043">
    <property type="component" value="Unassembled WGS sequence"/>
</dbReference>
<dbReference type="InterPro" id="IPR002468">
    <property type="entry name" value="Pept_M24A_MAP2"/>
</dbReference>
<dbReference type="GO" id="GO:0006508">
    <property type="term" value="P:proteolysis"/>
    <property type="evidence" value="ECO:0007669"/>
    <property type="project" value="UniProtKB-KW"/>
</dbReference>
<dbReference type="InterPro" id="IPR036390">
    <property type="entry name" value="WH_DNA-bd_sf"/>
</dbReference>
<evidence type="ECO:0000256" key="5">
    <source>
        <dbReference type="ARBA" id="ARBA00004496"/>
    </source>
</evidence>
<comment type="cofactor">
    <cofactor evidence="2">
        <name>Mn(2+)</name>
        <dbReference type="ChEBI" id="CHEBI:29035"/>
    </cofactor>
</comment>
<feature type="domain" description="Peptidase M24" evidence="14">
    <location>
        <begin position="184"/>
        <end position="382"/>
    </location>
</feature>
<evidence type="ECO:0000256" key="8">
    <source>
        <dbReference type="ARBA" id="ARBA00022670"/>
    </source>
</evidence>
<feature type="binding site" evidence="11">
    <location>
        <position position="266"/>
    </location>
    <ligand>
        <name>a divalent metal cation</name>
        <dbReference type="ChEBI" id="CHEBI:60240"/>
        <label>1</label>
    </ligand>
</feature>
<feature type="compositionally biased region" description="Low complexity" evidence="13">
    <location>
        <begin position="13"/>
        <end position="25"/>
    </location>
</feature>
<keyword evidence="16" id="KW-1185">Reference proteome</keyword>
<dbReference type="InterPro" id="IPR001714">
    <property type="entry name" value="Pept_M24_MAP"/>
</dbReference>
<feature type="binding site" evidence="11">
    <location>
        <position position="474"/>
    </location>
    <ligand>
        <name>a divalent metal cation</name>
        <dbReference type="ChEBI" id="CHEBI:60240"/>
        <label>1</label>
    </ligand>
</feature>
<evidence type="ECO:0000256" key="7">
    <source>
        <dbReference type="ARBA" id="ARBA00022490"/>
    </source>
</evidence>
<comment type="catalytic activity">
    <reaction evidence="1 11 12">
        <text>Release of N-terminal amino acids, preferentially methionine, from peptides and arylamides.</text>
        <dbReference type="EC" id="3.4.11.18"/>
    </reaction>
</comment>
<dbReference type="InterPro" id="IPR000994">
    <property type="entry name" value="Pept_M24"/>
</dbReference>
<protein>
    <recommendedName>
        <fullName evidence="11">Methionine aminopeptidase 2</fullName>
        <shortName evidence="11">MAP 2</shortName>
        <shortName evidence="11">MetAP 2</shortName>
        <ecNumber evidence="11">3.4.11.18</ecNumber>
    </recommendedName>
    <alternativeName>
        <fullName evidence="11">Peptidase M</fullName>
    </alternativeName>
</protein>
<dbReference type="InterPro" id="IPR036005">
    <property type="entry name" value="Creatinase/aminopeptidase-like"/>
</dbReference>
<comment type="function">
    <text evidence="11 12">Cotranslationally removes the N-terminal methionine from nascent proteins. The N-terminal methionine is often cleaved when the second residue in the primary sequence is small and uncharged (Met-Ala-, Cys, Gly, Pro, Ser, Thr, or Val).</text>
</comment>
<keyword evidence="10 11" id="KW-0378">Hydrolase</keyword>
<dbReference type="InterPro" id="IPR036388">
    <property type="entry name" value="WH-like_DNA-bd_sf"/>
</dbReference>
<keyword evidence="6 11" id="KW-0031">Aminopeptidase</keyword>
<feature type="compositionally biased region" description="Basic and acidic residues" evidence="13">
    <location>
        <begin position="39"/>
        <end position="48"/>
    </location>
</feature>
<evidence type="ECO:0000256" key="6">
    <source>
        <dbReference type="ARBA" id="ARBA00022438"/>
    </source>
</evidence>
<keyword evidence="7 11" id="KW-0963">Cytoplasm</keyword>
<evidence type="ECO:0000313" key="16">
    <source>
        <dbReference type="Proteomes" id="UP001485043"/>
    </source>
</evidence>
<dbReference type="AlphaFoldDB" id="A0AAW1TLT3"/>
<evidence type="ECO:0000256" key="3">
    <source>
        <dbReference type="ARBA" id="ARBA00001947"/>
    </source>
</evidence>
<dbReference type="PANTHER" id="PTHR45777:SF2">
    <property type="entry name" value="METHIONINE AMINOPEPTIDASE 2"/>
    <property type="match status" value="1"/>
</dbReference>
<dbReference type="CDD" id="cd01088">
    <property type="entry name" value="MetAP2"/>
    <property type="match status" value="1"/>
</dbReference>
<dbReference type="GO" id="GO:0004239">
    <property type="term" value="F:initiator methionyl aminopeptidase activity"/>
    <property type="evidence" value="ECO:0007669"/>
    <property type="project" value="UniProtKB-UniRule"/>
</dbReference>
<evidence type="ECO:0000313" key="15">
    <source>
        <dbReference type="EMBL" id="KAK9868724.1"/>
    </source>
</evidence>
<dbReference type="Pfam" id="PF00557">
    <property type="entry name" value="Peptidase_M24"/>
    <property type="match status" value="1"/>
</dbReference>
<evidence type="ECO:0000259" key="14">
    <source>
        <dbReference type="Pfam" id="PF00557"/>
    </source>
</evidence>
<dbReference type="Gene3D" id="3.90.230.10">
    <property type="entry name" value="Creatinase/methionine aminopeptidase superfamily"/>
    <property type="match status" value="1"/>
</dbReference>
<feature type="binding site" evidence="11">
    <location>
        <position position="346"/>
    </location>
    <ligand>
        <name>a divalent metal cation</name>
        <dbReference type="ChEBI" id="CHEBI:60240"/>
        <label>2</label>
        <note>catalytic</note>
    </ligand>
</feature>
<dbReference type="GO" id="GO:0046872">
    <property type="term" value="F:metal ion binding"/>
    <property type="evidence" value="ECO:0007669"/>
    <property type="project" value="UniProtKB-UniRule"/>
</dbReference>
<comment type="caution">
    <text evidence="15">The sequence shown here is derived from an EMBL/GenBank/DDBJ whole genome shotgun (WGS) entry which is preliminary data.</text>
</comment>
<dbReference type="GO" id="GO:0070006">
    <property type="term" value="F:metalloaminopeptidase activity"/>
    <property type="evidence" value="ECO:0007669"/>
    <property type="project" value="UniProtKB-UniRule"/>
</dbReference>
<dbReference type="SUPFAM" id="SSF55920">
    <property type="entry name" value="Creatinase/aminopeptidase"/>
    <property type="match status" value="1"/>
</dbReference>
<feature type="binding site" evidence="11">
    <location>
        <position position="354"/>
    </location>
    <ligand>
        <name>substrate</name>
    </ligand>
</feature>
<feature type="binding site" evidence="11">
    <location>
        <position position="277"/>
    </location>
    <ligand>
        <name>a divalent metal cation</name>
        <dbReference type="ChEBI" id="CHEBI:60240"/>
        <label>1</label>
    </ligand>
</feature>
<comment type="cofactor">
    <cofactor evidence="4">
        <name>Fe(2+)</name>
        <dbReference type="ChEBI" id="CHEBI:29033"/>
    </cofactor>
</comment>
<feature type="binding site" evidence="11">
    <location>
        <position position="277"/>
    </location>
    <ligand>
        <name>a divalent metal cation</name>
        <dbReference type="ChEBI" id="CHEBI:60240"/>
        <label>2</label>
        <note>catalytic</note>
    </ligand>
</feature>
<reference evidence="15 16" key="1">
    <citation type="journal article" date="2024" name="Nat. Commun.">
        <title>Phylogenomics reveals the evolutionary origins of lichenization in chlorophyte algae.</title>
        <authorList>
            <person name="Puginier C."/>
            <person name="Libourel C."/>
            <person name="Otte J."/>
            <person name="Skaloud P."/>
            <person name="Haon M."/>
            <person name="Grisel S."/>
            <person name="Petersen M."/>
            <person name="Berrin J.G."/>
            <person name="Delaux P.M."/>
            <person name="Dal Grande F."/>
            <person name="Keller J."/>
        </authorList>
    </citation>
    <scope>NUCLEOTIDE SEQUENCE [LARGE SCALE GENOMIC DNA]</scope>
    <source>
        <strain evidence="15 16">SAG 2523</strain>
    </source>
</reference>
<sequence>MAPHLPSDDNILAASEEASEGATETELSKAQKKKQKKKAAADRKKIDQDLCPSVPISGDGSAAGEHTSHGHAVNGHEALPAANGKHPEGVDQVEEAGDEGSDGDEGGDAPDASKKKKKKKPKGKKKGGRREQTVPPSIPITELFPDGIFPECERQSYKDDQQWRETAEEKREMERLEAPLLNDVRQAAEVHRQVRHHMRSIIKPGMLMIDIVETLEDLVRKLIQENGMAAGIAFPTGCSLNYVAAHWTPNAGDKTVLQYDDVMKLDFGTHIGGRIIDSAFTMAFNPKYDRLLEAVREATNAGVANSGIDVRLCDVGCAIQEVMESYEVQLDGKDYQVKCVRNLNGHSIGPYQIHAGKSVPIVKGGEQTKMEEGEFFAIETFGSTGKGLVHEDLETSHYMKNFEAGHVPLRLPRAKSLLATIDKNFGTLAFCRRYLDRLGESKYQMALRNLCDNGIIDPYPPLCDTRGSYVAQFEHTIYLAPTRKEVLSRGEDF</sequence>
<dbReference type="HAMAP" id="MF_03175">
    <property type="entry name" value="MetAP_2_euk"/>
    <property type="match status" value="1"/>
</dbReference>
<evidence type="ECO:0000256" key="10">
    <source>
        <dbReference type="ARBA" id="ARBA00022801"/>
    </source>
</evidence>
<comment type="similarity">
    <text evidence="11">Belongs to the peptidase M24A family. Methionine aminopeptidase eukaryotic type 2 subfamily.</text>
</comment>
<dbReference type="EMBL" id="JALJOV010000014">
    <property type="protein sequence ID" value="KAK9868724.1"/>
    <property type="molecule type" value="Genomic_DNA"/>
</dbReference>
<dbReference type="PANTHER" id="PTHR45777">
    <property type="entry name" value="METHIONINE AMINOPEPTIDASE 2"/>
    <property type="match status" value="1"/>
</dbReference>
<keyword evidence="8 11" id="KW-0645">Protease</keyword>
<evidence type="ECO:0000256" key="9">
    <source>
        <dbReference type="ARBA" id="ARBA00022723"/>
    </source>
</evidence>
<dbReference type="EC" id="3.4.11.18" evidence="11"/>